<dbReference type="Gene3D" id="3.40.50.2300">
    <property type="match status" value="1"/>
</dbReference>
<dbReference type="SUPFAM" id="SSF52172">
    <property type="entry name" value="CheY-like"/>
    <property type="match status" value="1"/>
</dbReference>
<dbReference type="PANTHER" id="PTHR45228">
    <property type="entry name" value="CYCLIC DI-GMP PHOSPHODIESTERASE TM_0186-RELATED"/>
    <property type="match status" value="1"/>
</dbReference>
<dbReference type="RefSeq" id="WP_008870982.1">
    <property type="nucleotide sequence ID" value="NZ_ACJN02000003.1"/>
</dbReference>
<dbReference type="SMART" id="SM00448">
    <property type="entry name" value="REC"/>
    <property type="match status" value="1"/>
</dbReference>
<evidence type="ECO:0000256" key="1">
    <source>
        <dbReference type="PROSITE-ProRule" id="PRU00169"/>
    </source>
</evidence>
<dbReference type="GO" id="GO:0016787">
    <property type="term" value="F:hydrolase activity"/>
    <property type="evidence" value="ECO:0007669"/>
    <property type="project" value="UniProtKB-KW"/>
</dbReference>
<protein>
    <submittedName>
        <fullName evidence="4">Response regulator receiver modulated metal dependent phosphohydrolase</fullName>
    </submittedName>
</protein>
<evidence type="ECO:0000313" key="5">
    <source>
        <dbReference type="Proteomes" id="UP000005496"/>
    </source>
</evidence>
<dbReference type="Proteomes" id="UP000005496">
    <property type="component" value="Unassembled WGS sequence"/>
</dbReference>
<feature type="domain" description="Response regulatory" evidence="2">
    <location>
        <begin position="9"/>
        <end position="125"/>
    </location>
</feature>
<dbReference type="Pfam" id="PF13487">
    <property type="entry name" value="HD_5"/>
    <property type="match status" value="1"/>
</dbReference>
<evidence type="ECO:0000259" key="2">
    <source>
        <dbReference type="PROSITE" id="PS50110"/>
    </source>
</evidence>
<feature type="domain" description="HD-GYP" evidence="3">
    <location>
        <begin position="152"/>
        <end position="361"/>
    </location>
</feature>
<keyword evidence="5" id="KW-1185">Reference proteome</keyword>
<accession>D6SSG7</accession>
<comment type="caution">
    <text evidence="4">The sequence shown here is derived from an EMBL/GenBank/DDBJ whole genome shotgun (WGS) entry which is preliminary data.</text>
</comment>
<proteinExistence type="predicted"/>
<dbReference type="InterPro" id="IPR001789">
    <property type="entry name" value="Sig_transdc_resp-reg_receiver"/>
</dbReference>
<feature type="modified residue" description="4-aspartylphosphate" evidence="1">
    <location>
        <position position="58"/>
    </location>
</feature>
<dbReference type="SMART" id="SM00471">
    <property type="entry name" value="HDc"/>
    <property type="match status" value="1"/>
</dbReference>
<dbReference type="EMBL" id="ACJN02000003">
    <property type="protein sequence ID" value="EFI33633.1"/>
    <property type="molecule type" value="Genomic_DNA"/>
</dbReference>
<dbReference type="InterPro" id="IPR052020">
    <property type="entry name" value="Cyclic_di-GMP/3'3'-cGAMP_PDE"/>
</dbReference>
<dbReference type="PROSITE" id="PS50110">
    <property type="entry name" value="RESPONSE_REGULATORY"/>
    <property type="match status" value="1"/>
</dbReference>
<dbReference type="GO" id="GO:0000160">
    <property type="term" value="P:phosphorelay signal transduction system"/>
    <property type="evidence" value="ECO:0007669"/>
    <property type="project" value="InterPro"/>
</dbReference>
<dbReference type="PANTHER" id="PTHR45228:SF5">
    <property type="entry name" value="CYCLIC DI-GMP PHOSPHODIESTERASE VC_1348-RELATED"/>
    <property type="match status" value="1"/>
</dbReference>
<dbReference type="eggNOG" id="COG3437">
    <property type="taxonomic scope" value="Bacteria"/>
</dbReference>
<organism evidence="4 5">
    <name type="scientific">Desulfonatronospira thiodismutans ASO3-1</name>
    <dbReference type="NCBI Taxonomy" id="555779"/>
    <lineage>
        <taxon>Bacteria</taxon>
        <taxon>Pseudomonadati</taxon>
        <taxon>Thermodesulfobacteriota</taxon>
        <taxon>Desulfovibrionia</taxon>
        <taxon>Desulfovibrionales</taxon>
        <taxon>Desulfonatronovibrionaceae</taxon>
        <taxon>Desulfonatronospira</taxon>
    </lineage>
</organism>
<dbReference type="CDD" id="cd19920">
    <property type="entry name" value="REC_PA4781-like"/>
    <property type="match status" value="1"/>
</dbReference>
<dbReference type="InterPro" id="IPR011006">
    <property type="entry name" value="CheY-like_superfamily"/>
</dbReference>
<dbReference type="SUPFAM" id="SSF109604">
    <property type="entry name" value="HD-domain/PDEase-like"/>
    <property type="match status" value="1"/>
</dbReference>
<reference evidence="4" key="1">
    <citation type="submission" date="2010-05" db="EMBL/GenBank/DDBJ databases">
        <title>The draft genome of Desulfonatronospira thiodismutans ASO3-1.</title>
        <authorList>
            <consortium name="US DOE Joint Genome Institute (JGI-PGF)"/>
            <person name="Lucas S."/>
            <person name="Copeland A."/>
            <person name="Lapidus A."/>
            <person name="Cheng J.-F."/>
            <person name="Bruce D."/>
            <person name="Goodwin L."/>
            <person name="Pitluck S."/>
            <person name="Chertkov O."/>
            <person name="Brettin T."/>
            <person name="Detter J.C."/>
            <person name="Han C."/>
            <person name="Land M.L."/>
            <person name="Hauser L."/>
            <person name="Kyrpides N."/>
            <person name="Mikhailova N."/>
            <person name="Muyzer G."/>
            <person name="Woyke T."/>
        </authorList>
    </citation>
    <scope>NUCLEOTIDE SEQUENCE [LARGE SCALE GENOMIC DNA]</scope>
    <source>
        <strain evidence="4">ASO3-1</strain>
    </source>
</reference>
<dbReference type="PROSITE" id="PS51832">
    <property type="entry name" value="HD_GYP"/>
    <property type="match status" value="1"/>
</dbReference>
<evidence type="ECO:0000313" key="4">
    <source>
        <dbReference type="EMBL" id="EFI33633.1"/>
    </source>
</evidence>
<dbReference type="Pfam" id="PF00072">
    <property type="entry name" value="Response_reg"/>
    <property type="match status" value="1"/>
</dbReference>
<sequence length="361" mass="40469">MNNHQDKKNIMIIDDTPANLKLLQEMLQGRGYRVMAFPQGEMALKAAARKPPDLILLDIRMPGLDGFQVCTRFKEQEGLKDIPVIFISALNDPSDKVQAFAAGGVDYVTKPFHPEEVHARVATHIRLRGLQKQVEDYNLHLEKQVEEKVREISESQLATIHAMSELVELRDVETGGHIARTSNLCKALAHQVSRESACASQVNSDFIDNISRAAPLHDIGKFGIPDSILLKPDKLTKEEFENMKSHCEIGGRTLQKALERYPKNTFLSMGVDIAWYHHEKWDGSGYPLGLSGESIPLSARIMALADVYDALRSSRPYKKAFSHQESLRIIQEGSGTHFDPELVQAFTAIEDRICSILTQES</sequence>
<dbReference type="InterPro" id="IPR003607">
    <property type="entry name" value="HD/PDEase_dom"/>
</dbReference>
<dbReference type="Gene3D" id="1.10.3210.10">
    <property type="entry name" value="Hypothetical protein af1432"/>
    <property type="match status" value="1"/>
</dbReference>
<dbReference type="CDD" id="cd00077">
    <property type="entry name" value="HDc"/>
    <property type="match status" value="1"/>
</dbReference>
<keyword evidence="1" id="KW-0597">Phosphoprotein</keyword>
<dbReference type="OrthoDB" id="9769359at2"/>
<evidence type="ECO:0000259" key="3">
    <source>
        <dbReference type="PROSITE" id="PS51832"/>
    </source>
</evidence>
<dbReference type="AlphaFoldDB" id="D6SSG7"/>
<name>D6SSG7_9BACT</name>
<gene>
    <name evidence="4" type="ORF">Dthio_PD0968</name>
</gene>
<dbReference type="InterPro" id="IPR037522">
    <property type="entry name" value="HD_GYP_dom"/>
</dbReference>